<evidence type="ECO:0000259" key="3">
    <source>
        <dbReference type="Pfam" id="PF13360"/>
    </source>
</evidence>
<feature type="signal peptide" evidence="2">
    <location>
        <begin position="1"/>
        <end position="22"/>
    </location>
</feature>
<dbReference type="Gene3D" id="2.40.10.480">
    <property type="match status" value="1"/>
</dbReference>
<feature type="chain" id="PRO_5022761795" evidence="2">
    <location>
        <begin position="23"/>
        <end position="519"/>
    </location>
</feature>
<feature type="domain" description="Pyrrolo-quinoline quinone repeat" evidence="3">
    <location>
        <begin position="107"/>
        <end position="334"/>
    </location>
</feature>
<dbReference type="GO" id="GO:0004674">
    <property type="term" value="F:protein serine/threonine kinase activity"/>
    <property type="evidence" value="ECO:0007669"/>
    <property type="project" value="UniProtKB-KW"/>
</dbReference>
<keyword evidence="5" id="KW-1185">Reference proteome</keyword>
<accession>A0A5C1AK09</accession>
<reference evidence="5" key="1">
    <citation type="submission" date="2019-08" db="EMBL/GenBank/DDBJ databases">
        <title>Limnoglobus roseus gen. nov., sp. nov., a novel freshwater planctomycete with a giant genome from the family Gemmataceae.</title>
        <authorList>
            <person name="Kulichevskaya I.S."/>
            <person name="Naumoff D.G."/>
            <person name="Miroshnikov K."/>
            <person name="Ivanova A."/>
            <person name="Philippov D.A."/>
            <person name="Hakobyan A."/>
            <person name="Rijpstra I.C."/>
            <person name="Sinninghe Damste J.S."/>
            <person name="Liesack W."/>
            <person name="Dedysh S.N."/>
        </authorList>
    </citation>
    <scope>NUCLEOTIDE SEQUENCE [LARGE SCALE GENOMIC DNA]</scope>
    <source>
        <strain evidence="5">PX52</strain>
    </source>
</reference>
<dbReference type="PANTHER" id="PTHR34512:SF30">
    <property type="entry name" value="OUTER MEMBRANE PROTEIN ASSEMBLY FACTOR BAMB"/>
    <property type="match status" value="1"/>
</dbReference>
<evidence type="ECO:0000256" key="2">
    <source>
        <dbReference type="SAM" id="SignalP"/>
    </source>
</evidence>
<dbReference type="Pfam" id="PF13360">
    <property type="entry name" value="PQQ_2"/>
    <property type="match status" value="2"/>
</dbReference>
<keyword evidence="4" id="KW-0723">Serine/threonine-protein kinase</keyword>
<evidence type="ECO:0000256" key="1">
    <source>
        <dbReference type="SAM" id="MobiDB-lite"/>
    </source>
</evidence>
<dbReference type="Gene3D" id="2.130.10.10">
    <property type="entry name" value="YVTN repeat-like/Quinoprotein amine dehydrogenase"/>
    <property type="match status" value="2"/>
</dbReference>
<dbReference type="EMBL" id="CP042425">
    <property type="protein sequence ID" value="QEL18356.1"/>
    <property type="molecule type" value="Genomic_DNA"/>
</dbReference>
<feature type="domain" description="Pyrrolo-quinoline quinone repeat" evidence="3">
    <location>
        <begin position="416"/>
        <end position="468"/>
    </location>
</feature>
<dbReference type="InterPro" id="IPR011047">
    <property type="entry name" value="Quinoprotein_ADH-like_sf"/>
</dbReference>
<dbReference type="InterPro" id="IPR002372">
    <property type="entry name" value="PQQ_rpt_dom"/>
</dbReference>
<name>A0A5C1AK09_9BACT</name>
<protein>
    <submittedName>
        <fullName evidence="4">Serine/threonine protein kinase</fullName>
    </submittedName>
</protein>
<proteinExistence type="predicted"/>
<dbReference type="InterPro" id="IPR018391">
    <property type="entry name" value="PQQ_b-propeller_rpt"/>
</dbReference>
<dbReference type="RefSeq" id="WP_149112874.1">
    <property type="nucleotide sequence ID" value="NZ_CP042425.1"/>
</dbReference>
<evidence type="ECO:0000313" key="5">
    <source>
        <dbReference type="Proteomes" id="UP000324974"/>
    </source>
</evidence>
<evidence type="ECO:0000313" key="4">
    <source>
        <dbReference type="EMBL" id="QEL18356.1"/>
    </source>
</evidence>
<organism evidence="4 5">
    <name type="scientific">Limnoglobus roseus</name>
    <dbReference type="NCBI Taxonomy" id="2598579"/>
    <lineage>
        <taxon>Bacteria</taxon>
        <taxon>Pseudomonadati</taxon>
        <taxon>Planctomycetota</taxon>
        <taxon>Planctomycetia</taxon>
        <taxon>Gemmatales</taxon>
        <taxon>Gemmataceae</taxon>
        <taxon>Limnoglobus</taxon>
    </lineage>
</organism>
<keyword evidence="4" id="KW-0418">Kinase</keyword>
<dbReference type="AlphaFoldDB" id="A0A5C1AK09"/>
<dbReference type="OrthoDB" id="242119at2"/>
<keyword evidence="4" id="KW-0808">Transferase</keyword>
<keyword evidence="2" id="KW-0732">Signal</keyword>
<gene>
    <name evidence="4" type="ORF">PX52LOC_05377</name>
</gene>
<dbReference type="Proteomes" id="UP000324974">
    <property type="component" value="Chromosome"/>
</dbReference>
<dbReference type="SMART" id="SM00564">
    <property type="entry name" value="PQQ"/>
    <property type="match status" value="3"/>
</dbReference>
<dbReference type="InterPro" id="IPR015943">
    <property type="entry name" value="WD40/YVTN_repeat-like_dom_sf"/>
</dbReference>
<feature type="region of interest" description="Disordered" evidence="1">
    <location>
        <begin position="24"/>
        <end position="44"/>
    </location>
</feature>
<dbReference type="PANTHER" id="PTHR34512">
    <property type="entry name" value="CELL SURFACE PROTEIN"/>
    <property type="match status" value="1"/>
</dbReference>
<dbReference type="SUPFAM" id="SSF50998">
    <property type="entry name" value="Quinoprotein alcohol dehydrogenase-like"/>
    <property type="match status" value="2"/>
</dbReference>
<sequence length="519" mass="56487">MARTPARLAVALVLVTTLPVTAADWPQWNGGPTRNAVSPEKNPPTDFQLPVTEDGKIVKASRGVAWTAELGSRTVIPPVVAGGLVWVGTNARPPADDTVPAKDWDGGVLMCFREADGTPLWKQRTPRLATNYVEDFPQASLGSAPLVTGDRLWFTNNRCEVVCLDIAPVKNGTGDPREAWKRDLRKDFGVFQHLPLMAGGFAASVAADKDRLFIVTHNGVDETYVKVPAPDAPSLVCLDKATGKVLWTDNSPGKGILHCQVSSPLVCEVGGRPQVIVGQGDGWLRSFDPATGKLLWKFDLNPKDAEYELGGAGTRNYVMATPMLYDGRVYVPTGQDPEHSAGVAHLYCIDPTKAGDVSRELDAGPKKGKPNPNSAVVWYTPSEVPDDAPKIEVGKTKKRDLLRSREYYYCRTIATPTAHDGLLYTADVHGFVYCFDAKTGKLYWVEDTKDDVRGQPLWADGKVFIGTGYGDVFIFAHGKEKKLFAKIACDEPVRPGLVFANGTLYVTGESRLYAVWSAK</sequence>
<dbReference type="KEGG" id="lrs:PX52LOC_05377"/>